<dbReference type="Gene3D" id="3.30.420.10">
    <property type="entry name" value="Ribonuclease H-like superfamily/Ribonuclease H"/>
    <property type="match status" value="1"/>
</dbReference>
<dbReference type="InterPro" id="IPR002156">
    <property type="entry name" value="RNaseH_domain"/>
</dbReference>
<dbReference type="InterPro" id="IPR012337">
    <property type="entry name" value="RNaseH-like_sf"/>
</dbReference>
<dbReference type="InParanoid" id="A0A200QRB5"/>
<dbReference type="GO" id="GO:0004523">
    <property type="term" value="F:RNA-DNA hybrid ribonuclease activity"/>
    <property type="evidence" value="ECO:0007669"/>
    <property type="project" value="InterPro"/>
</dbReference>
<gene>
    <name evidence="2" type="ORF">BVC80_2859g1</name>
</gene>
<dbReference type="EMBL" id="MVGT01001295">
    <property type="protein sequence ID" value="OVA12990.1"/>
    <property type="molecule type" value="Genomic_DNA"/>
</dbReference>
<dbReference type="OMA" id="RSHIGAY"/>
<sequence>MFFNSWLEHRDSIEVLKLGCNILWCIWKARNKVVFEAKMDIFIKVIEAANNLYKEHNFLLDGFDHRFTVDPPPASLVSVWHSPPRGVIKINVDGATDNSFIAAGVIARDFTGKVLACSSIFINFWVGPDKIIFAEASAFLQGIEMAISLKVDKVIIEGDSYSMVAFLNDDRLKYPWRIRGILADCKKFLHLFSSISFSHVRREGNMAAHYIA</sequence>
<dbReference type="InterPro" id="IPR044730">
    <property type="entry name" value="RNase_H-like_dom_plant"/>
</dbReference>
<dbReference type="InterPro" id="IPR053151">
    <property type="entry name" value="RNase_H-like"/>
</dbReference>
<dbReference type="Pfam" id="PF13456">
    <property type="entry name" value="RVT_3"/>
    <property type="match status" value="1"/>
</dbReference>
<dbReference type="SUPFAM" id="SSF53098">
    <property type="entry name" value="Ribonuclease H-like"/>
    <property type="match status" value="1"/>
</dbReference>
<proteinExistence type="predicted"/>
<dbReference type="CDD" id="cd06222">
    <property type="entry name" value="RNase_H_like"/>
    <property type="match status" value="1"/>
</dbReference>
<dbReference type="GO" id="GO:0003676">
    <property type="term" value="F:nucleic acid binding"/>
    <property type="evidence" value="ECO:0007669"/>
    <property type="project" value="InterPro"/>
</dbReference>
<keyword evidence="3" id="KW-1185">Reference proteome</keyword>
<dbReference type="PANTHER" id="PTHR47723:SF21">
    <property type="entry name" value="POLYNUCLEOTIDYL TRANSFERASE, RIBONUCLEASE H-LIKE SUPERFAMILY PROTEIN"/>
    <property type="match status" value="1"/>
</dbReference>
<dbReference type="InterPro" id="IPR036397">
    <property type="entry name" value="RNaseH_sf"/>
</dbReference>
<dbReference type="OrthoDB" id="1906820at2759"/>
<dbReference type="Proteomes" id="UP000195402">
    <property type="component" value="Unassembled WGS sequence"/>
</dbReference>
<feature type="domain" description="RNase H type-1" evidence="1">
    <location>
        <begin position="91"/>
        <end position="212"/>
    </location>
</feature>
<evidence type="ECO:0000259" key="1">
    <source>
        <dbReference type="Pfam" id="PF13456"/>
    </source>
</evidence>
<protein>
    <recommendedName>
        <fullName evidence="1">RNase H type-1 domain-containing protein</fullName>
    </recommendedName>
</protein>
<evidence type="ECO:0000313" key="2">
    <source>
        <dbReference type="EMBL" id="OVA12990.1"/>
    </source>
</evidence>
<dbReference type="AlphaFoldDB" id="A0A200QRB5"/>
<reference evidence="2 3" key="1">
    <citation type="journal article" date="2017" name="Mol. Plant">
        <title>The Genome of Medicinal Plant Macleaya cordata Provides New Insights into Benzylisoquinoline Alkaloids Metabolism.</title>
        <authorList>
            <person name="Liu X."/>
            <person name="Liu Y."/>
            <person name="Huang P."/>
            <person name="Ma Y."/>
            <person name="Qing Z."/>
            <person name="Tang Q."/>
            <person name="Cao H."/>
            <person name="Cheng P."/>
            <person name="Zheng Y."/>
            <person name="Yuan Z."/>
            <person name="Zhou Y."/>
            <person name="Liu J."/>
            <person name="Tang Z."/>
            <person name="Zhuo Y."/>
            <person name="Zhang Y."/>
            <person name="Yu L."/>
            <person name="Huang J."/>
            <person name="Yang P."/>
            <person name="Peng Q."/>
            <person name="Zhang J."/>
            <person name="Jiang W."/>
            <person name="Zhang Z."/>
            <person name="Lin K."/>
            <person name="Ro D.K."/>
            <person name="Chen X."/>
            <person name="Xiong X."/>
            <person name="Shang Y."/>
            <person name="Huang S."/>
            <person name="Zeng J."/>
        </authorList>
    </citation>
    <scope>NUCLEOTIDE SEQUENCE [LARGE SCALE GENOMIC DNA]</scope>
    <source>
        <strain evidence="3">cv. BLH2017</strain>
        <tissue evidence="2">Root</tissue>
    </source>
</reference>
<organism evidence="2 3">
    <name type="scientific">Macleaya cordata</name>
    <name type="common">Five-seeded plume-poppy</name>
    <name type="synonym">Bocconia cordata</name>
    <dbReference type="NCBI Taxonomy" id="56857"/>
    <lineage>
        <taxon>Eukaryota</taxon>
        <taxon>Viridiplantae</taxon>
        <taxon>Streptophyta</taxon>
        <taxon>Embryophyta</taxon>
        <taxon>Tracheophyta</taxon>
        <taxon>Spermatophyta</taxon>
        <taxon>Magnoliopsida</taxon>
        <taxon>Ranunculales</taxon>
        <taxon>Papaveraceae</taxon>
        <taxon>Papaveroideae</taxon>
        <taxon>Macleaya</taxon>
    </lineage>
</organism>
<dbReference type="PANTHER" id="PTHR47723">
    <property type="entry name" value="OS05G0353850 PROTEIN"/>
    <property type="match status" value="1"/>
</dbReference>
<name>A0A200QRB5_MACCD</name>
<evidence type="ECO:0000313" key="3">
    <source>
        <dbReference type="Proteomes" id="UP000195402"/>
    </source>
</evidence>
<accession>A0A200QRB5</accession>
<comment type="caution">
    <text evidence="2">The sequence shown here is derived from an EMBL/GenBank/DDBJ whole genome shotgun (WGS) entry which is preliminary data.</text>
</comment>